<evidence type="ECO:0000313" key="2">
    <source>
        <dbReference type="EMBL" id="EEC17484.1"/>
    </source>
</evidence>
<dbReference type="EMBL" id="ABJB010509132">
    <property type="status" value="NOT_ANNOTATED_CDS"/>
    <property type="molecule type" value="Genomic_DNA"/>
</dbReference>
<keyword evidence="1" id="KW-0472">Membrane</keyword>
<dbReference type="EMBL" id="ABJB010245264">
    <property type="status" value="NOT_ANNOTATED_CDS"/>
    <property type="molecule type" value="Genomic_DNA"/>
</dbReference>
<dbReference type="PANTHER" id="PTHR19229">
    <property type="entry name" value="ATP-BINDING CASSETTE TRANSPORTER SUBFAMILY A ABCA"/>
    <property type="match status" value="1"/>
</dbReference>
<keyword evidence="1" id="KW-1133">Transmembrane helix</keyword>
<dbReference type="Proteomes" id="UP000001555">
    <property type="component" value="Unassembled WGS sequence"/>
</dbReference>
<organism>
    <name type="scientific">Ixodes scapularis</name>
    <name type="common">Black-legged tick</name>
    <name type="synonym">Deer tick</name>
    <dbReference type="NCBI Taxonomy" id="6945"/>
    <lineage>
        <taxon>Eukaryota</taxon>
        <taxon>Metazoa</taxon>
        <taxon>Ecdysozoa</taxon>
        <taxon>Arthropoda</taxon>
        <taxon>Chelicerata</taxon>
        <taxon>Arachnida</taxon>
        <taxon>Acari</taxon>
        <taxon>Parasitiformes</taxon>
        <taxon>Ixodida</taxon>
        <taxon>Ixodoidea</taxon>
        <taxon>Ixodidae</taxon>
        <taxon>Ixodinae</taxon>
        <taxon>Ixodes</taxon>
    </lineage>
</organism>
<dbReference type="EnsemblMetazoa" id="ISCW012942-RA">
    <property type="protein sequence ID" value="ISCW012942-PA"/>
    <property type="gene ID" value="ISCW012942"/>
</dbReference>
<dbReference type="GO" id="GO:0016020">
    <property type="term" value="C:membrane"/>
    <property type="evidence" value="ECO:0007669"/>
    <property type="project" value="InterPro"/>
</dbReference>
<gene>
    <name evidence="2" type="ORF">IscW_ISCW012942</name>
</gene>
<sequence>MAIFNEELLRICGVSDAVYWASMFLSSMLVMSLVTLLLTSMVKLPIFCALAVLPHSDFSLVLAMMLLYSVYSNLFCLLVSCVVKTPVFAVFATVCLWMLTYELPLFFMDVPGSVAYSDLTLNQKLLSSVFPNVAIHWIFRIVSLHEEYSGGSRWNNLHLPGSPYGNVTLLHMVVVVSVYCLIYALFVWYLDNVWPWQYGIPKEPLFCFKVTGR</sequence>
<keyword evidence="1" id="KW-0812">Transmembrane</keyword>
<evidence type="ECO:0000313" key="3">
    <source>
        <dbReference type="EnsemblMetazoa" id="ISCW012942-PA"/>
    </source>
</evidence>
<dbReference type="InterPro" id="IPR026082">
    <property type="entry name" value="ABCA"/>
</dbReference>
<dbReference type="HOGENOM" id="CLU_1295645_0_0_1"/>
<dbReference type="PANTHER" id="PTHR19229:SF250">
    <property type="entry name" value="ABC TRANSPORTER DOMAIN-CONTAINING PROTEIN-RELATED"/>
    <property type="match status" value="1"/>
</dbReference>
<dbReference type="PaxDb" id="6945-B7QF62"/>
<reference evidence="2 4" key="1">
    <citation type="submission" date="2008-03" db="EMBL/GenBank/DDBJ databases">
        <title>Annotation of Ixodes scapularis.</title>
        <authorList>
            <consortium name="Ixodes scapularis Genome Project Consortium"/>
            <person name="Caler E."/>
            <person name="Hannick L.I."/>
            <person name="Bidwell S."/>
            <person name="Joardar V."/>
            <person name="Thiagarajan M."/>
            <person name="Amedeo P."/>
            <person name="Galinsky K.J."/>
            <person name="Schobel S."/>
            <person name="Inman J."/>
            <person name="Hostetler J."/>
            <person name="Miller J."/>
            <person name="Hammond M."/>
            <person name="Megy K."/>
            <person name="Lawson D."/>
            <person name="Kodira C."/>
            <person name="Sutton G."/>
            <person name="Meyer J."/>
            <person name="Hill C.A."/>
            <person name="Birren B."/>
            <person name="Nene V."/>
            <person name="Collins F."/>
            <person name="Alarcon-Chaidez F."/>
            <person name="Wikel S."/>
            <person name="Strausberg R."/>
        </authorList>
    </citation>
    <scope>NUCLEOTIDE SEQUENCE [LARGE SCALE GENOMIC DNA]</scope>
    <source>
        <strain evidence="4">Wikel</strain>
        <strain evidence="2">Wikel colony</strain>
    </source>
</reference>
<dbReference type="AlphaFoldDB" id="B7QF62"/>
<dbReference type="EMBL" id="DS924150">
    <property type="protein sequence ID" value="EEC17484.1"/>
    <property type="molecule type" value="Genomic_DNA"/>
</dbReference>
<accession>B7QF62</accession>
<feature type="transmembrane region" description="Helical" evidence="1">
    <location>
        <begin position="169"/>
        <end position="190"/>
    </location>
</feature>
<evidence type="ECO:0000256" key="1">
    <source>
        <dbReference type="SAM" id="Phobius"/>
    </source>
</evidence>
<feature type="transmembrane region" description="Helical" evidence="1">
    <location>
        <begin position="74"/>
        <end position="99"/>
    </location>
</feature>
<keyword evidence="4" id="KW-1185">Reference proteome</keyword>
<evidence type="ECO:0000313" key="4">
    <source>
        <dbReference type="Proteomes" id="UP000001555"/>
    </source>
</evidence>
<dbReference type="InParanoid" id="B7QF62"/>
<dbReference type="VEuPathDB" id="VectorBase:ISCI012942"/>
<dbReference type="GO" id="GO:0140359">
    <property type="term" value="F:ABC-type transporter activity"/>
    <property type="evidence" value="ECO:0007669"/>
    <property type="project" value="InterPro"/>
</dbReference>
<dbReference type="VEuPathDB" id="VectorBase:ISCW012942"/>
<proteinExistence type="predicted"/>
<reference evidence="3" key="2">
    <citation type="submission" date="2020-05" db="UniProtKB">
        <authorList>
            <consortium name="EnsemblMetazoa"/>
        </authorList>
    </citation>
    <scope>IDENTIFICATION</scope>
    <source>
        <strain evidence="3">wikel</strain>
    </source>
</reference>
<name>B7QF62_IXOSC</name>
<dbReference type="EMBL" id="ABJB010250587">
    <property type="status" value="NOT_ANNOTATED_CDS"/>
    <property type="molecule type" value="Genomic_DNA"/>
</dbReference>
<protein>
    <submittedName>
        <fullName evidence="2 3">ABC transporter, putative</fullName>
    </submittedName>
</protein>
<feature type="transmembrane region" description="Helical" evidence="1">
    <location>
        <begin position="17"/>
        <end position="38"/>
    </location>
</feature>